<reference evidence="4 5" key="1">
    <citation type="submission" date="2021-03" db="EMBL/GenBank/DDBJ databases">
        <title>Sequencing the genomes of 1000 actinobacteria strains.</title>
        <authorList>
            <person name="Klenk H.-P."/>
        </authorList>
    </citation>
    <scope>NUCLEOTIDE SEQUENCE [LARGE SCALE GENOMIC DNA]</scope>
    <source>
        <strain evidence="4 5">DSM 46670</strain>
    </source>
</reference>
<comment type="caution">
    <text evidence="4">The sequence shown here is derived from an EMBL/GenBank/DDBJ whole genome shotgun (WGS) entry which is preliminary data.</text>
</comment>
<dbReference type="PIRSF" id="PIRSF005644">
    <property type="entry name" value="Hdrgns_mtr_HypE"/>
    <property type="match status" value="1"/>
</dbReference>
<name>A0ABS4T6J0_9PSEU</name>
<feature type="domain" description="PurM-like C-terminal" evidence="3">
    <location>
        <begin position="186"/>
        <end position="331"/>
    </location>
</feature>
<dbReference type="PANTHER" id="PTHR30303">
    <property type="entry name" value="HYDROGENASE ISOENZYMES FORMATION PROTEIN HYPE"/>
    <property type="match status" value="1"/>
</dbReference>
<dbReference type="NCBIfam" id="TIGR02124">
    <property type="entry name" value="hypE"/>
    <property type="match status" value="1"/>
</dbReference>
<dbReference type="InterPro" id="IPR036921">
    <property type="entry name" value="PurM-like_N_sf"/>
</dbReference>
<evidence type="ECO:0000259" key="2">
    <source>
        <dbReference type="Pfam" id="PF00586"/>
    </source>
</evidence>
<accession>A0ABS4T6J0</accession>
<dbReference type="Pfam" id="PF02769">
    <property type="entry name" value="AIRS_C"/>
    <property type="match status" value="1"/>
</dbReference>
<organism evidence="4 5">
    <name type="scientific">Kibdelosporangium banguiense</name>
    <dbReference type="NCBI Taxonomy" id="1365924"/>
    <lineage>
        <taxon>Bacteria</taxon>
        <taxon>Bacillati</taxon>
        <taxon>Actinomycetota</taxon>
        <taxon>Actinomycetes</taxon>
        <taxon>Pseudonocardiales</taxon>
        <taxon>Pseudonocardiaceae</taxon>
        <taxon>Kibdelosporangium</taxon>
    </lineage>
</organism>
<dbReference type="InterPro" id="IPR016188">
    <property type="entry name" value="PurM-like_N"/>
</dbReference>
<dbReference type="RefSeq" id="WP_209633827.1">
    <property type="nucleotide sequence ID" value="NZ_JAGINW010000001.1"/>
</dbReference>
<evidence type="ECO:0000313" key="5">
    <source>
        <dbReference type="Proteomes" id="UP001519332"/>
    </source>
</evidence>
<dbReference type="SUPFAM" id="SSF55326">
    <property type="entry name" value="PurM N-terminal domain-like"/>
    <property type="match status" value="1"/>
</dbReference>
<comment type="similarity">
    <text evidence="1">Belongs to the HypE family.</text>
</comment>
<dbReference type="Proteomes" id="UP001519332">
    <property type="component" value="Unassembled WGS sequence"/>
</dbReference>
<dbReference type="InterPro" id="IPR036676">
    <property type="entry name" value="PurM-like_C_sf"/>
</dbReference>
<dbReference type="PANTHER" id="PTHR30303:SF0">
    <property type="entry name" value="CARBAMOYL DEHYDRATASE HYPE"/>
    <property type="match status" value="1"/>
</dbReference>
<dbReference type="SUPFAM" id="SSF56042">
    <property type="entry name" value="PurM C-terminal domain-like"/>
    <property type="match status" value="1"/>
</dbReference>
<dbReference type="CDD" id="cd02197">
    <property type="entry name" value="HypE"/>
    <property type="match status" value="1"/>
</dbReference>
<feature type="domain" description="PurM-like N-terminal" evidence="2">
    <location>
        <begin position="62"/>
        <end position="174"/>
    </location>
</feature>
<protein>
    <submittedName>
        <fullName evidence="4">Hydrogenase expression/formation protein HypE</fullName>
    </submittedName>
</protein>
<gene>
    <name evidence="4" type="ORF">JOF56_000429</name>
</gene>
<keyword evidence="5" id="KW-1185">Reference proteome</keyword>
<evidence type="ECO:0000313" key="4">
    <source>
        <dbReference type="EMBL" id="MBP2320044.1"/>
    </source>
</evidence>
<dbReference type="Pfam" id="PF00586">
    <property type="entry name" value="AIRS"/>
    <property type="match status" value="1"/>
</dbReference>
<dbReference type="EMBL" id="JAGINW010000001">
    <property type="protein sequence ID" value="MBP2320044.1"/>
    <property type="molecule type" value="Genomic_DNA"/>
</dbReference>
<dbReference type="Gene3D" id="3.90.650.10">
    <property type="entry name" value="PurM-like C-terminal domain"/>
    <property type="match status" value="1"/>
</dbReference>
<evidence type="ECO:0000256" key="1">
    <source>
        <dbReference type="ARBA" id="ARBA00006243"/>
    </source>
</evidence>
<sequence length="359" mass="37173">MTEVSTREQQVLDRIERARRRRPKVTQDRITLAHGSGGKATQTLIEAVFLDAFSNPMLDQLDDAASFSVNGSRLALTTDSFVVSPLFFPGGDIGDLAVNGTVNDLAVSGAKPLYLTAGFILEEGFPVADLVRIVSSMKAAAQAAGVQIVTGDTKVVQRGKADGCYINTAGVGVISYPGRLGMSEVQPGDAVLVSGPIGEHGVTVMLARGELDIEADLESDTAPVHELVASLLAVPGVRVMRDATRGGVATILNEVAKAADVAVVVDEAAVPVGHEVRGASELLGIDPLYVACEGRIVAIVDGSAADAALAAMRAHPLGEQAAVVGRIKADPPGLVLLNTVFGGTRICDLLVGDPLPRIC</sequence>
<dbReference type="Gene3D" id="3.30.1330.10">
    <property type="entry name" value="PurM-like, N-terminal domain"/>
    <property type="match status" value="1"/>
</dbReference>
<dbReference type="InterPro" id="IPR010918">
    <property type="entry name" value="PurM-like_C_dom"/>
</dbReference>
<proteinExistence type="inferred from homology"/>
<dbReference type="InterPro" id="IPR011854">
    <property type="entry name" value="HypE"/>
</dbReference>
<evidence type="ECO:0000259" key="3">
    <source>
        <dbReference type="Pfam" id="PF02769"/>
    </source>
</evidence>